<organism evidence="1 2">
    <name type="scientific">Helicovermis profundi</name>
    <dbReference type="NCBI Taxonomy" id="3065157"/>
    <lineage>
        <taxon>Bacteria</taxon>
        <taxon>Bacillati</taxon>
        <taxon>Bacillota</taxon>
        <taxon>Clostridia</taxon>
        <taxon>Helicovermis</taxon>
    </lineage>
</organism>
<evidence type="ECO:0000313" key="2">
    <source>
        <dbReference type="Proteomes" id="UP001321786"/>
    </source>
</evidence>
<protein>
    <recommendedName>
        <fullName evidence="3">DUF2634 domain-containing protein</fullName>
    </recommendedName>
</protein>
<dbReference type="AlphaFoldDB" id="A0AAU9ENE4"/>
<accession>A0AAU9ENE4</accession>
<evidence type="ECO:0000313" key="1">
    <source>
        <dbReference type="EMBL" id="BEP28821.1"/>
    </source>
</evidence>
<reference evidence="1 2" key="1">
    <citation type="submission" date="2023-08" db="EMBL/GenBank/DDBJ databases">
        <title>Helicovermis profunda gen. nov., sp. nov., a novel mesophilic, fermentative bacterium within the Bacillota from a deep-sea hydrothermal vent chimney.</title>
        <authorList>
            <person name="Miyazaki U."/>
            <person name="Mizutani D."/>
            <person name="Hashimoto Y."/>
            <person name="Tame A."/>
            <person name="Sawayama S."/>
            <person name="Miyazaki J."/>
            <person name="Takai K."/>
            <person name="Nakagawa S."/>
        </authorList>
    </citation>
    <scope>NUCLEOTIDE SEQUENCE [LARGE SCALE GENOMIC DNA]</scope>
    <source>
        <strain evidence="1 2">S502</strain>
    </source>
</reference>
<proteinExistence type="predicted"/>
<evidence type="ECO:0008006" key="3">
    <source>
        <dbReference type="Google" id="ProtNLM"/>
    </source>
</evidence>
<sequence length="144" mass="16558">MFPEIIETDKLTKEIVLNDGIVYKYNFDNQSYETLDGNLIEIVNKSEKIKQWLEFLIRTEFESIDIYKSTEFGLSLKKYIGKKNIPLGLISSEIKEQLNKKIFLNSDIKEISKVIVSKSSSKELVINIFVMSAVEGELEVSINV</sequence>
<name>A0AAU9ENE4_9FIRM</name>
<dbReference type="Pfam" id="PF10934">
    <property type="entry name" value="Sheath_initiator"/>
    <property type="match status" value="1"/>
</dbReference>
<dbReference type="InterPro" id="IPR020288">
    <property type="entry name" value="Sheath_initiator"/>
</dbReference>
<keyword evidence="2" id="KW-1185">Reference proteome</keyword>
<dbReference type="RefSeq" id="WP_338537126.1">
    <property type="nucleotide sequence ID" value="NZ_AP028654.1"/>
</dbReference>
<dbReference type="EMBL" id="AP028654">
    <property type="protein sequence ID" value="BEP28821.1"/>
    <property type="molecule type" value="Genomic_DNA"/>
</dbReference>
<gene>
    <name evidence="1" type="ORF">HLPR_11520</name>
</gene>
<dbReference type="Proteomes" id="UP001321786">
    <property type="component" value="Chromosome"/>
</dbReference>
<dbReference type="KEGG" id="hprf:HLPR_11520"/>